<feature type="compositionally biased region" description="Pro residues" evidence="3">
    <location>
        <begin position="305"/>
        <end position="316"/>
    </location>
</feature>
<dbReference type="AlphaFoldDB" id="A0A433TJB1"/>
<feature type="region of interest" description="Disordered" evidence="3">
    <location>
        <begin position="145"/>
        <end position="211"/>
    </location>
</feature>
<evidence type="ECO:0000313" key="6">
    <source>
        <dbReference type="Proteomes" id="UP000271974"/>
    </source>
</evidence>
<keyword evidence="6" id="KW-1185">Reference proteome</keyword>
<dbReference type="Gene3D" id="1.20.920.10">
    <property type="entry name" value="Bromodomain-like"/>
    <property type="match status" value="1"/>
</dbReference>
<dbReference type="SUPFAM" id="SSF47370">
    <property type="entry name" value="Bromodomain"/>
    <property type="match status" value="1"/>
</dbReference>
<accession>A0A433TJB1</accession>
<feature type="compositionally biased region" description="Basic and acidic residues" evidence="3">
    <location>
        <begin position="196"/>
        <end position="211"/>
    </location>
</feature>
<evidence type="ECO:0000259" key="4">
    <source>
        <dbReference type="PROSITE" id="PS50014"/>
    </source>
</evidence>
<feature type="compositionally biased region" description="Basic and acidic residues" evidence="3">
    <location>
        <begin position="148"/>
        <end position="163"/>
    </location>
</feature>
<feature type="compositionally biased region" description="Basic and acidic residues" evidence="3">
    <location>
        <begin position="174"/>
        <end position="186"/>
    </location>
</feature>
<dbReference type="InterPro" id="IPR001487">
    <property type="entry name" value="Bromodomain"/>
</dbReference>
<name>A0A433TJB1_ELYCH</name>
<proteinExistence type="predicted"/>
<dbReference type="Pfam" id="PF00439">
    <property type="entry name" value="Bromodomain"/>
    <property type="match status" value="1"/>
</dbReference>
<dbReference type="GO" id="GO:0090537">
    <property type="term" value="C:CERF complex"/>
    <property type="evidence" value="ECO:0007669"/>
    <property type="project" value="InterPro"/>
</dbReference>
<feature type="region of interest" description="Disordered" evidence="3">
    <location>
        <begin position="289"/>
        <end position="319"/>
    </location>
</feature>
<evidence type="ECO:0000256" key="3">
    <source>
        <dbReference type="SAM" id="MobiDB-lite"/>
    </source>
</evidence>
<dbReference type="STRING" id="188477.A0A433TJB1"/>
<gene>
    <name evidence="5" type="ORF">EGW08_010589</name>
</gene>
<dbReference type="PANTHER" id="PTHR47092:SF1">
    <property type="entry name" value="CHROMATIN REMODELING REGULATOR CECR2"/>
    <property type="match status" value="1"/>
</dbReference>
<comment type="caution">
    <text evidence="5">The sequence shown here is derived from an EMBL/GenBank/DDBJ whole genome shotgun (WGS) entry which is preliminary data.</text>
</comment>
<dbReference type="Proteomes" id="UP000271974">
    <property type="component" value="Unassembled WGS sequence"/>
</dbReference>
<dbReference type="SMART" id="SM00297">
    <property type="entry name" value="BROMO"/>
    <property type="match status" value="1"/>
</dbReference>
<dbReference type="EMBL" id="RQTK01000325">
    <property type="protein sequence ID" value="RUS81672.1"/>
    <property type="molecule type" value="Genomic_DNA"/>
</dbReference>
<dbReference type="PRINTS" id="PR00503">
    <property type="entry name" value="BROMODOMAIN"/>
</dbReference>
<dbReference type="OrthoDB" id="303107at2759"/>
<evidence type="ECO:0000313" key="5">
    <source>
        <dbReference type="EMBL" id="RUS81672.1"/>
    </source>
</evidence>
<dbReference type="PANTHER" id="PTHR47092">
    <property type="entry name" value="CAT EYE SYNDROME CRITICAL REGION PROTEIN 2"/>
    <property type="match status" value="1"/>
</dbReference>
<feature type="region of interest" description="Disordered" evidence="3">
    <location>
        <begin position="378"/>
        <end position="467"/>
    </location>
</feature>
<dbReference type="PROSITE" id="PS50014">
    <property type="entry name" value="BROMODOMAIN_2"/>
    <property type="match status" value="1"/>
</dbReference>
<feature type="compositionally biased region" description="Low complexity" evidence="3">
    <location>
        <begin position="402"/>
        <end position="431"/>
    </location>
</feature>
<dbReference type="InterPro" id="IPR036427">
    <property type="entry name" value="Bromodomain-like_sf"/>
</dbReference>
<keyword evidence="1 2" id="KW-0103">Bromodomain</keyword>
<reference evidence="5 6" key="1">
    <citation type="submission" date="2019-01" db="EMBL/GenBank/DDBJ databases">
        <title>A draft genome assembly of the solar-powered sea slug Elysia chlorotica.</title>
        <authorList>
            <person name="Cai H."/>
            <person name="Li Q."/>
            <person name="Fang X."/>
            <person name="Li J."/>
            <person name="Curtis N.E."/>
            <person name="Altenburger A."/>
            <person name="Shibata T."/>
            <person name="Feng M."/>
            <person name="Maeda T."/>
            <person name="Schwartz J.A."/>
            <person name="Shigenobu S."/>
            <person name="Lundholm N."/>
            <person name="Nishiyama T."/>
            <person name="Yang H."/>
            <person name="Hasebe M."/>
            <person name="Li S."/>
            <person name="Pierce S.K."/>
            <person name="Wang J."/>
        </authorList>
    </citation>
    <scope>NUCLEOTIDE SEQUENCE [LARGE SCALE GENOMIC DNA]</scope>
    <source>
        <strain evidence="5">EC2010</strain>
        <tissue evidence="5">Whole organism of an adult</tissue>
    </source>
</reference>
<evidence type="ECO:0000256" key="2">
    <source>
        <dbReference type="PROSITE-ProRule" id="PRU00035"/>
    </source>
</evidence>
<protein>
    <recommendedName>
        <fullName evidence="4">Bromo domain-containing protein</fullName>
    </recommendedName>
</protein>
<dbReference type="InterPro" id="IPR029614">
    <property type="entry name" value="CECR2"/>
</dbReference>
<sequence>MNGLKHDDALDDEKEEMYNNIEKVLLTIKKNEHSWPFLEAVEEVNTPDFFEMIKEPMDLLTIERKVEERVYERKEEFERDVNLVFDNCIEYHGAESDFGYMAENLKGVFDRSMRRVFRVYLEPAWRRTEILSDYASFRSQRSTRKRSSYRELDDSDSESEHYQRGKIMYSSGRRWGEDDAYKPDKDNSEEEEETSDKEKGEERKPRATWSYRRDMGQEAQDFESYIPCRTGARQNYHPRQQLSTPAVEYKPPDLSKYAGAKFRVASHKEKKKASLPLMIINQYVKKARPGEGGGDAAPVKASAKAPPPPPQPPVGAKPPVKVVKISKEEYEKLLAQNKLKVLDANNPAGKVIKLLPGMQLKAMSPAISSGLQIKPVTGDGSQGLQLKAASPANLPPKPSPLVAGSPSPSPSQPAASTSSPVSSLSSSSTGPQKPPAQPLPVATPGRKKRGADGTSGPSPAKKVDIKDRLRLINEKLGHRLRRGATQNEGDGSIITRQEMLYADSKVVNGQTFLNVASSRGG</sequence>
<evidence type="ECO:0000256" key="1">
    <source>
        <dbReference type="ARBA" id="ARBA00023117"/>
    </source>
</evidence>
<organism evidence="5 6">
    <name type="scientific">Elysia chlorotica</name>
    <name type="common">Eastern emerald elysia</name>
    <name type="synonym">Sea slug</name>
    <dbReference type="NCBI Taxonomy" id="188477"/>
    <lineage>
        <taxon>Eukaryota</taxon>
        <taxon>Metazoa</taxon>
        <taxon>Spiralia</taxon>
        <taxon>Lophotrochozoa</taxon>
        <taxon>Mollusca</taxon>
        <taxon>Gastropoda</taxon>
        <taxon>Heterobranchia</taxon>
        <taxon>Euthyneura</taxon>
        <taxon>Panpulmonata</taxon>
        <taxon>Sacoglossa</taxon>
        <taxon>Placobranchoidea</taxon>
        <taxon>Plakobranchidae</taxon>
        <taxon>Elysia</taxon>
    </lineage>
</organism>
<feature type="domain" description="Bromo" evidence="4">
    <location>
        <begin position="29"/>
        <end position="99"/>
    </location>
</feature>
<dbReference type="GO" id="GO:0006338">
    <property type="term" value="P:chromatin remodeling"/>
    <property type="evidence" value="ECO:0007669"/>
    <property type="project" value="InterPro"/>
</dbReference>
<feature type="non-terminal residue" evidence="5">
    <location>
        <position position="521"/>
    </location>
</feature>